<reference evidence="2" key="1">
    <citation type="submission" date="2024-02" db="EMBL/GenBank/DDBJ databases">
        <authorList>
            <consortium name="Clinical and Environmental Microbiology Branch: Whole genome sequencing antimicrobial resistance pathogens in the healthcare setting"/>
        </authorList>
    </citation>
    <scope>NUCLEOTIDE SEQUENCE</scope>
    <source>
        <strain evidence="2">2021GO-0154</strain>
    </source>
</reference>
<organism evidence="2">
    <name type="scientific">Providencia stuartii</name>
    <dbReference type="NCBI Taxonomy" id="588"/>
    <lineage>
        <taxon>Bacteria</taxon>
        <taxon>Pseudomonadati</taxon>
        <taxon>Pseudomonadota</taxon>
        <taxon>Gammaproteobacteria</taxon>
        <taxon>Enterobacterales</taxon>
        <taxon>Morganellaceae</taxon>
        <taxon>Providencia</taxon>
    </lineage>
</organism>
<dbReference type="Pfam" id="PF14411">
    <property type="entry name" value="LHH"/>
    <property type="match status" value="1"/>
</dbReference>
<comment type="caution">
    <text evidence="2">The sequence shown here is derived from an EMBL/GenBank/DDBJ whole genome shotgun (WGS) entry which is preliminary data.</text>
</comment>
<evidence type="ECO:0000313" key="2">
    <source>
        <dbReference type="EMBL" id="EMJ5133839.1"/>
    </source>
</evidence>
<dbReference type="RefSeq" id="WP_318707130.1">
    <property type="nucleotide sequence ID" value="NZ_CANMXG010000005.1"/>
</dbReference>
<dbReference type="InterPro" id="IPR026834">
    <property type="entry name" value="LHH"/>
</dbReference>
<name>A0AAI9DAI6_PROST</name>
<evidence type="ECO:0000259" key="1">
    <source>
        <dbReference type="Pfam" id="PF14411"/>
    </source>
</evidence>
<dbReference type="AlphaFoldDB" id="A0AAI9DAI6"/>
<gene>
    <name evidence="2" type="ORF">RG298_001540</name>
</gene>
<accession>A0AAI9DAI6</accession>
<dbReference type="EMBL" id="ABMABF030000004">
    <property type="protein sequence ID" value="EMJ5133839.1"/>
    <property type="molecule type" value="Genomic_DNA"/>
</dbReference>
<sequence length="196" mass="22289">MSDIIIREIAKEFAKEGLSKGIDIRDIDITKLDKPIALESTTLRHELTAETKDIMSDHDYSDDVIERIGSEEEAQIYLDAELECTEINGKDALIRTDIDLEQTDDFGQTNLERMEKGLAPLDADGKPYELHHIGQNTDSPLAELTRSEHMGGGNNKILHDVTKESEIDRNDFNKERAEHWKARAEEIKLQQNEGMQ</sequence>
<protein>
    <submittedName>
        <fullName evidence="2">HNH/ENDO VII family nuclease</fullName>
    </submittedName>
</protein>
<proteinExistence type="predicted"/>
<feature type="domain" description="LHH" evidence="1">
    <location>
        <begin position="109"/>
        <end position="186"/>
    </location>
</feature>